<protein>
    <recommendedName>
        <fullName evidence="6">Carrier domain-containing protein</fullName>
    </recommendedName>
</protein>
<dbReference type="InterPro" id="IPR010071">
    <property type="entry name" value="AA_adenyl_dom"/>
</dbReference>
<dbReference type="PROSITE" id="PS00012">
    <property type="entry name" value="PHOSPHOPANTETHEINE"/>
    <property type="match status" value="2"/>
</dbReference>
<sequence length="3958" mass="430636">MPWRPGCRSRRARAPKPARQRPDAPHYDPMPMPQSLPAAEPAMFEDSFMQDHDDALLALLLEDGLATGAGTLDVHTSATVAPLSCSQQRLWFLQTYEPDLTAYNLPSAFRLYGVVDGEALQIAFAALVERHGVLRSRFFEQDGQPCQEVLHQAAFRLEQVDLANLPAAERENELARLLRENAAHRFDLSQPPLIRASLVRLGPQEHVLLICLHHIVSDAWSNPLLVRDLAQAYLQARTQGKASLAPLPSQYADFARWQRTPQGRERMAADLDYWRAHVGAAPAALDLPLDRPRPPNQTFNGARVSWEFDPALTAAVQAFCKAHRLTPFVPLLAAWQVLLARYSGQQSFAVGVPHAGRSLPEVQDLVGFFVNTQVYPVRLADADTYAGLCRRLRDEAVAALDHAALPFEMLLETLKVRRDNSRSPVFQTLFNLRMAARSLTLDLDGLQVHPIVDQHVTAKFDVMLDVVIEGGRARAALEYNTDLFDEATIQRLRGHYAHLLQSMLRQPDAPVMQAELMGDDERARLHAWGHAPCDLGQPVPVHRLIEARVAAQPHAPALQFGASTLSYAEMNARANRLARQLRARGVGPDVKVGVAAERSLELVLSLLAIMKAGGAYVPLDPDYPADRLAFMLADSGVSLLLAQSRLRARLPAHGCAVIDIDESVGMAADASADDLEDIPGQPLHGEHLAYVIYTSGSTGRPKGVGNRHCALYNRLAWMQAEYNLDERDAVLQKTPYSFDVSVWEFFWPLMTGARLVVAGPGDHRDPVRLAALIARHGITTLHFVPSMLQAFVAHAALAGEAGRCPSLKRIICSGEALPGELQDRALAQWPWAGLHNLYGPTEAAIDVTYWQCSPTGGAAVPIGRPIANVQTHVLDGRLEPVPVGVAGELYLGGIGLARGYLGRAGLTAERFVPDPRGTGGRLYRTGDVCRWRADGALEYLGRTDHQVKIRGLRIELGEIEAALTAQPGVSQSVVVAHHDAQGARLVGYVVGGTDTRVDAQALRAALGSSLPEYMVPQTIVVLTEMPLSPNGKIDRKALPAPEFSASARFEAPRGEGEILLAGIWREVLGVAQVGRDDNFFELGGDSILSLQIVARARKAGMQLSARQLFEHQTIAGLAEVAQALAERAPHAPQRAGGAQPLLPIQARFFQGEVPRRHHWNQAVLLHADAALDADALRQALDAVLATHDALRLRYREGLDGEWSQAYAEHADAADTVLWQRQVRGEAALQQVCEEAQRSLDLAAGPLLRAVAIDADDAGWRLLLVVHHLVVDGVSWRVLLEDLASAYRQAALGQPPALPPASASYQEWARRLQQHAHDDAVRAELPYWQAQEAVRATLPGQEGAGGLQANQARCTVNLSTQETRQLLKEVPAAYRTQVNDVLLTALGRALCEWTGSSEILVDIEGHGREPLADDMDLSRSVGWFTTIYPVRLAPNGTPGDALKRVKESVRSVPGRGLGHGLLRYLGAAGDRLAMATLPQPEVQFNYLGQFDNSFGADAPWRLAREGAGATRDAGAPLSHPLAVTGQVHEGRLALTAFYDGARFEAPRIERVLARTAEELRALIRHCLGAQGFTPSDFPLVALTQAQLDALPLPARQVEDLYPLAPMQAGMLFHSLYDDTSEGRVPSYVNQLCVDVVGLDVKRFASAWRAAMARHDVLRTGFLAQPGGAGEPLQWVARAPELPLRELDWRAEASAPDLQARLDALAGEERTRGFTLAEPPLMRLVLVRLDAERYRVIWTVHHLLLDGWSTSRLLGEVLREYGGVRPAARRGRFRDYLAWLAGRDTRASERYWRELLAPAGSGTHLAGAVAAPRAPIAGHTEHVTQLDHASFEALAQAARGLRVTLNTLVQAAWLLVLQRYTGQDAVVCGVTVAGRPQELPGSHDMLGLFINTLPVLGMPSGTMTAAEWLREVQSQNLASREHEHTPLYEIQRWTGAAGRGLFDTLVVYENYPVDGTLREAAPGGLVIDAPALREQTHYPLTLAVVQQEGLRLRLGYDREVYGEDVVQALGRHLVHAMTQLAQAPQQRLAALALPDAEETALLQRWGGAEPRHTAGPLVHQMIAAHAAQRPDAAAAALGDEVWTHARVHAVSNRLAGVLRARGVGRESRVAVAMGRSPRALAAYLAVLKAGGAYVPLDPAYPAQRLADIVQDSGACLLLTEPALRGAMAHACGAGPAIWTWDEAELARQSDAFEPAALHAGSLAYVIYTSGSTGKPKGVAVPHGPLAMHVRATIDGYEMGAHTRELHFLSFAFDGAHERWLSALAAGGMVQLRDDELWSAQRTWQALHDYRITNAGFPPVYLKQLAEWAEEAGDPPPVDLYSFGGEAMPQATLAQVVRALRPRLLINGYGPTETVVTPLTWKAYAETAASQLRTPYAPICGGDAPGGGPVGERVARVLDDALNPVPIGVTGELYLGGAGLARGYLDRPGQTAAAFLPDPYGPPGARLYRTGDLVRWTRDGALEYLGRIDHQVKIRGFRIELGEIEARLLAHDDVAQAVVVAHRDGTGARLAAYVAPHAGCDPQPQVLKDMLRSQLPDYMVPASLTVMPALPLNTSGKIDRRALPAPSFESEREYEVPQGALETALAGVWREVLGVARVGRHDNLFELGGDSILTLQIVARARRAGLQLAPRQLFEHQTVAELARVAQLAGAQAVAVAGTERAEGQAALTPIQASFFAQDLPQRHHWNQSLLLTPSETLDGDVLEQALQALAAHHDAFRLGFVRDAADGAWKQFYQAEAPAVPLHREALDGAESLDAVCRRCQASLDLQRPPLAQAWLVQLPQGEQRLLFVAHHLIVDGVSWRVLLEDLQTAYRQLQSDACVGLPPRTSSLAAWTDRLAQRARSPELLSELPYWRAQREAAAIALPLDDARAANTQAQARHERIEIDAQATAKLLHEAPAAYRTQISDLLLAALAGAVAHWTGRDTVGINLEGHGREPWFPEIDLHRTVGWFTSVYPVALPVHDGPEATLKAVKEALRAVPRKGLGYGVLKYLGDGETRQALAGAAASITFNYLGQLDAGAAADALLRLADEPLGGGLAPDTPLGEALAFNARVSGGRLRIDCRYGGAQLRADTVAALLADMHARLRSLIALCEGGQVKGITPSDVPLAGLDQTRLDALLRRLAVPPAQLEDLYPATPIQQGMLHDALLKPGSVANIVQMQARVADFDAPRFIAAWRAAVARHPVLRTAIVWQGGLPEPLQLVLRTLEFPADVRDWTGRSDVDADWQALCDHEYGRGFDLERAPLMRLVLVQVGQPQARDYRYVWTWHHLLLDGWSMSTLLGEVLREYAGEALPAACGPVATHREYLTWLRGHDAQDDRAFWRERVAPLARPTLLAPTLPRPGDRAAEHYGLVQRRLDPAQVERLQRHAASQQVTVNTVVQAAWLLVLQRRLREPVLAFGATVAGRSGDLPGLDNLTGLSINTLPVVQRLQPGQRVGEWLRDLQRHNLELRQREHVALYDVQRWAGRSGRPLFDTLMLFENYPVDSALKRGSRQTVRFSNVVNRGATRYPITVVILPTNGLTLRLEYDRAEIAADAVPPLMDEFEALLLRLGQDAGRTVAEAAEIGVPIYDSVAGSASPASSARPAVEPPAAVSHALLGLWREVLALDDAQPAEQDDFFDLGGTSIDAVRLLARCRELAAQGMLPAAPALADLYAHRTARDLASRLAELARHPAPGLIRLAGQADAQPACYGVPARLGNAEEYRAMAQGLSLGRPVVGLHSPPELEEQWAALTLPDLAARYADLLLSQDRGQPFCLVGWSIGGLLSLEIARQLRGRADLRLAAMLDVSDFTRLRTRLAAVQAPPDALLARLEAELHGWLARSAMASRWHALLAAFSPPQYWHFLLEVVGRHTGEDGPGLPLDGPRPASREYALWSELNCLRLALGYAMPETPVAVDVCAWQSEASANGGVAQPDWPAHARLAGRLATIAGTDHLNLLASPAMHRALQDALSHALRRQGTPTC</sequence>
<comment type="similarity">
    <text evidence="2">Belongs to the ATP-dependent AMP-binding enzyme family.</text>
</comment>
<evidence type="ECO:0000256" key="2">
    <source>
        <dbReference type="ARBA" id="ARBA00006432"/>
    </source>
</evidence>
<dbReference type="SUPFAM" id="SSF47336">
    <property type="entry name" value="ACP-like"/>
    <property type="match status" value="3"/>
</dbReference>
<dbReference type="OrthoDB" id="8826085at2"/>
<dbReference type="NCBIfam" id="TIGR01720">
    <property type="entry name" value="NRPS-para261"/>
    <property type="match status" value="2"/>
</dbReference>
<comment type="cofactor">
    <cofactor evidence="1">
        <name>pantetheine 4'-phosphate</name>
        <dbReference type="ChEBI" id="CHEBI:47942"/>
    </cofactor>
</comment>
<dbReference type="FunFam" id="3.30.559.10:FF:000012">
    <property type="entry name" value="Non-ribosomal peptide synthetase"/>
    <property type="match status" value="1"/>
</dbReference>
<dbReference type="FunFam" id="3.40.50.12780:FF:000012">
    <property type="entry name" value="Non-ribosomal peptide synthetase"/>
    <property type="match status" value="1"/>
</dbReference>
<dbReference type="InterPro" id="IPR006162">
    <property type="entry name" value="Ppantetheine_attach_site"/>
</dbReference>
<feature type="compositionally biased region" description="Basic residues" evidence="5">
    <location>
        <begin position="7"/>
        <end position="19"/>
    </location>
</feature>
<dbReference type="CDD" id="cd19534">
    <property type="entry name" value="E_NRPS"/>
    <property type="match status" value="2"/>
</dbReference>
<dbReference type="PANTHER" id="PTHR45398">
    <property type="match status" value="1"/>
</dbReference>
<organism evidence="7 8">
    <name type="scientific">Bordetella genomosp. 13</name>
    <dbReference type="NCBI Taxonomy" id="463040"/>
    <lineage>
        <taxon>Bacteria</taxon>
        <taxon>Pseudomonadati</taxon>
        <taxon>Pseudomonadota</taxon>
        <taxon>Betaproteobacteria</taxon>
        <taxon>Burkholderiales</taxon>
        <taxon>Alcaligenaceae</taxon>
        <taxon>Bordetella</taxon>
    </lineage>
</organism>
<dbReference type="Gene3D" id="1.10.1200.10">
    <property type="entry name" value="ACP-like"/>
    <property type="match status" value="3"/>
</dbReference>
<dbReference type="EMBL" id="CP021111">
    <property type="protein sequence ID" value="ARP94000.1"/>
    <property type="molecule type" value="Genomic_DNA"/>
</dbReference>
<dbReference type="InterPro" id="IPR000873">
    <property type="entry name" value="AMP-dep_synth/lig_dom"/>
</dbReference>
<dbReference type="InterPro" id="IPR009081">
    <property type="entry name" value="PP-bd_ACP"/>
</dbReference>
<gene>
    <name evidence="7" type="ORF">CAL15_06165</name>
</gene>
<dbReference type="FunFam" id="2.30.38.10:FF:000001">
    <property type="entry name" value="Non-ribosomal peptide synthetase PvdI"/>
    <property type="match status" value="2"/>
</dbReference>
<dbReference type="FunFam" id="3.40.50.980:FF:000002">
    <property type="entry name" value="Enterobactin synthetase component F"/>
    <property type="match status" value="1"/>
</dbReference>
<dbReference type="InterPro" id="IPR020845">
    <property type="entry name" value="AMP-binding_CS"/>
</dbReference>
<dbReference type="CDD" id="cd19543">
    <property type="entry name" value="DCL_NRPS"/>
    <property type="match status" value="1"/>
</dbReference>
<evidence type="ECO:0000256" key="3">
    <source>
        <dbReference type="ARBA" id="ARBA00022450"/>
    </source>
</evidence>
<dbReference type="SUPFAM" id="SSF53474">
    <property type="entry name" value="alpha/beta-Hydrolases"/>
    <property type="match status" value="1"/>
</dbReference>
<dbReference type="Gene3D" id="3.30.559.30">
    <property type="entry name" value="Nonribosomal peptide synthetase, condensation domain"/>
    <property type="match status" value="5"/>
</dbReference>
<keyword evidence="4" id="KW-0597">Phosphoprotein</keyword>
<evidence type="ECO:0000259" key="6">
    <source>
        <dbReference type="PROSITE" id="PS50075"/>
    </source>
</evidence>
<proteinExistence type="inferred from homology"/>
<feature type="domain" description="Carrier" evidence="6">
    <location>
        <begin position="3584"/>
        <end position="3666"/>
    </location>
</feature>
<dbReference type="GO" id="GO:0031177">
    <property type="term" value="F:phosphopantetheine binding"/>
    <property type="evidence" value="ECO:0007669"/>
    <property type="project" value="InterPro"/>
</dbReference>
<dbReference type="Gene3D" id="3.40.50.980">
    <property type="match status" value="4"/>
</dbReference>
<dbReference type="SUPFAM" id="SSF52777">
    <property type="entry name" value="CoA-dependent acyltransferases"/>
    <property type="match status" value="10"/>
</dbReference>
<dbReference type="GO" id="GO:0003824">
    <property type="term" value="F:catalytic activity"/>
    <property type="evidence" value="ECO:0007669"/>
    <property type="project" value="InterPro"/>
</dbReference>
<keyword evidence="8" id="KW-1185">Reference proteome</keyword>
<dbReference type="InterPro" id="IPR001031">
    <property type="entry name" value="Thioesterase"/>
</dbReference>
<dbReference type="KEGG" id="bgm:CAL15_06165"/>
<dbReference type="FunFam" id="3.30.300.30:FF:000010">
    <property type="entry name" value="Enterobactin synthetase component F"/>
    <property type="match status" value="2"/>
</dbReference>
<dbReference type="CDD" id="cd19531">
    <property type="entry name" value="LCL_NRPS-like"/>
    <property type="match status" value="1"/>
</dbReference>
<dbReference type="GO" id="GO:0043041">
    <property type="term" value="P:amino acid activation for nonribosomal peptide biosynthetic process"/>
    <property type="evidence" value="ECO:0007669"/>
    <property type="project" value="UniProtKB-ARBA"/>
</dbReference>
<dbReference type="InterPro" id="IPR020806">
    <property type="entry name" value="PKS_PP-bd"/>
</dbReference>
<dbReference type="PROSITE" id="PS00455">
    <property type="entry name" value="AMP_BINDING"/>
    <property type="match status" value="2"/>
</dbReference>
<dbReference type="STRING" id="463040.CAL15_06165"/>
<dbReference type="Pfam" id="PF00668">
    <property type="entry name" value="Condensation"/>
    <property type="match status" value="5"/>
</dbReference>
<dbReference type="NCBIfam" id="TIGR01733">
    <property type="entry name" value="AA-adenyl-dom"/>
    <property type="match status" value="2"/>
</dbReference>
<dbReference type="PROSITE" id="PS50075">
    <property type="entry name" value="CARRIER"/>
    <property type="match status" value="3"/>
</dbReference>
<evidence type="ECO:0000313" key="8">
    <source>
        <dbReference type="Proteomes" id="UP000194161"/>
    </source>
</evidence>
<dbReference type="Pfam" id="PF00975">
    <property type="entry name" value="Thioesterase"/>
    <property type="match status" value="1"/>
</dbReference>
<dbReference type="SMART" id="SM00823">
    <property type="entry name" value="PKS_PP"/>
    <property type="match status" value="3"/>
</dbReference>
<evidence type="ECO:0000313" key="7">
    <source>
        <dbReference type="EMBL" id="ARP94000.1"/>
    </source>
</evidence>
<dbReference type="PANTHER" id="PTHR45398:SF1">
    <property type="entry name" value="ENZYME, PUTATIVE (JCVI)-RELATED"/>
    <property type="match status" value="1"/>
</dbReference>
<dbReference type="Gene3D" id="3.30.300.30">
    <property type="match status" value="2"/>
</dbReference>
<keyword evidence="3" id="KW-0596">Phosphopantetheine</keyword>
<dbReference type="CDD" id="cd17646">
    <property type="entry name" value="A_NRPS_AB3403-like"/>
    <property type="match status" value="1"/>
</dbReference>
<evidence type="ECO:0000256" key="1">
    <source>
        <dbReference type="ARBA" id="ARBA00001957"/>
    </source>
</evidence>
<feature type="region of interest" description="Disordered" evidence="5">
    <location>
        <begin position="1"/>
        <end position="36"/>
    </location>
</feature>
<dbReference type="GO" id="GO:0044550">
    <property type="term" value="P:secondary metabolite biosynthetic process"/>
    <property type="evidence" value="ECO:0007669"/>
    <property type="project" value="UniProtKB-ARBA"/>
</dbReference>
<dbReference type="InterPro" id="IPR023213">
    <property type="entry name" value="CAT-like_dom_sf"/>
</dbReference>
<dbReference type="FunFam" id="3.40.50.980:FF:000001">
    <property type="entry name" value="Non-ribosomal peptide synthetase"/>
    <property type="match status" value="2"/>
</dbReference>
<dbReference type="InterPro" id="IPR036736">
    <property type="entry name" value="ACP-like_sf"/>
</dbReference>
<name>A0A1W6ZA16_9BORD</name>
<dbReference type="Pfam" id="PF00501">
    <property type="entry name" value="AMP-binding"/>
    <property type="match status" value="2"/>
</dbReference>
<feature type="domain" description="Carrier" evidence="6">
    <location>
        <begin position="2573"/>
        <end position="2647"/>
    </location>
</feature>
<feature type="domain" description="Carrier" evidence="6">
    <location>
        <begin position="1051"/>
        <end position="1125"/>
    </location>
</feature>
<reference evidence="7 8" key="1">
    <citation type="submission" date="2017-05" db="EMBL/GenBank/DDBJ databases">
        <title>Complete and WGS of Bordetella genogroups.</title>
        <authorList>
            <person name="Spilker T."/>
            <person name="LiPuma J."/>
        </authorList>
    </citation>
    <scope>NUCLEOTIDE SEQUENCE [LARGE SCALE GENOMIC DNA]</scope>
    <source>
        <strain evidence="7 8">AU7206</strain>
    </source>
</reference>
<dbReference type="InterPro" id="IPR029058">
    <property type="entry name" value="AB_hydrolase_fold"/>
</dbReference>
<dbReference type="InterPro" id="IPR010060">
    <property type="entry name" value="NRPS_synth"/>
</dbReference>
<dbReference type="InterPro" id="IPR045851">
    <property type="entry name" value="AMP-bd_C_sf"/>
</dbReference>
<dbReference type="Pfam" id="PF00550">
    <property type="entry name" value="PP-binding"/>
    <property type="match status" value="3"/>
</dbReference>
<dbReference type="SUPFAM" id="SSF56801">
    <property type="entry name" value="Acetyl-CoA synthetase-like"/>
    <property type="match status" value="2"/>
</dbReference>
<evidence type="ECO:0000256" key="5">
    <source>
        <dbReference type="SAM" id="MobiDB-lite"/>
    </source>
</evidence>
<dbReference type="FunFam" id="1.10.1200.10:FF:000005">
    <property type="entry name" value="Nonribosomal peptide synthetase 1"/>
    <property type="match status" value="2"/>
</dbReference>
<accession>A0A1W6ZA16</accession>
<dbReference type="NCBIfam" id="NF003417">
    <property type="entry name" value="PRK04813.1"/>
    <property type="match status" value="2"/>
</dbReference>
<dbReference type="InterPro" id="IPR001242">
    <property type="entry name" value="Condensation_dom"/>
</dbReference>
<dbReference type="Gene3D" id="2.30.38.10">
    <property type="entry name" value="Luciferase, Domain 3"/>
    <property type="match status" value="2"/>
</dbReference>
<evidence type="ECO:0000256" key="4">
    <source>
        <dbReference type="ARBA" id="ARBA00022553"/>
    </source>
</evidence>
<dbReference type="Pfam" id="PF13193">
    <property type="entry name" value="AMP-binding_C"/>
    <property type="match status" value="2"/>
</dbReference>
<dbReference type="Gene3D" id="3.30.559.10">
    <property type="entry name" value="Chloramphenicol acetyltransferase-like domain"/>
    <property type="match status" value="5"/>
</dbReference>
<dbReference type="Proteomes" id="UP000194161">
    <property type="component" value="Chromosome"/>
</dbReference>
<dbReference type="Gene3D" id="3.40.50.1820">
    <property type="entry name" value="alpha/beta hydrolase"/>
    <property type="match status" value="1"/>
</dbReference>
<dbReference type="InterPro" id="IPR025110">
    <property type="entry name" value="AMP-bd_C"/>
</dbReference>